<dbReference type="AlphaFoldDB" id="A0A1Y1WSM5"/>
<gene>
    <name evidence="1" type="ORF">BCR32DRAFT_296245</name>
</gene>
<sequence length="412" mass="48366">MSGNSLNKEEKILNNEKGIESEKLIVKINPKVDVAFKSLFINNKKMMINFLNNIFDSEIIIDDLEYKNIEIVPVLATNAIINNTDDENSEDSENTTNETKIGKLGRMDTLLAIKNKNFKRKRKFEEIQNQGIFMTAKTNHNKLVNIEIQFNKTGHMFKRSLYYSSGIIFHSLPQGRSYGEIPDVIMINLLNYNLFKDMNKRHWHFELKERETNKGEGFEDLLNIHFFELQKYMNIDQEELENKFTWFFFLNDPNNEYFRNKETPAIFKKAREKLLTLKGDNNFYQIYLQREKDYYDVVAAREEGEAVGEARGEARGEAKGLIKGEARGEENKALEVAVNMILDKFKEDIIEQYSGLSEAKINILKEFLNEPNYQIDVLKSKLNLKIDEKKILEIIENCKVKYEEREMKKRKA</sequence>
<reference evidence="1 2" key="2">
    <citation type="submission" date="2016-08" db="EMBL/GenBank/DDBJ databases">
        <title>Pervasive Adenine N6-methylation of Active Genes in Fungi.</title>
        <authorList>
            <consortium name="DOE Joint Genome Institute"/>
            <person name="Mondo S.J."/>
            <person name="Dannebaum R.O."/>
            <person name="Kuo R.C."/>
            <person name="Labutti K."/>
            <person name="Haridas S."/>
            <person name="Kuo A."/>
            <person name="Salamov A."/>
            <person name="Ahrendt S.R."/>
            <person name="Lipzen A."/>
            <person name="Sullivan W."/>
            <person name="Andreopoulos W.B."/>
            <person name="Clum A."/>
            <person name="Lindquist E."/>
            <person name="Daum C."/>
            <person name="Ramamoorthy G.K."/>
            <person name="Gryganskyi A."/>
            <person name="Culley D."/>
            <person name="Magnuson J.K."/>
            <person name="James T.Y."/>
            <person name="O'Malley M.A."/>
            <person name="Stajich J.E."/>
            <person name="Spatafora J.W."/>
            <person name="Visel A."/>
            <person name="Grigoriev I.V."/>
        </authorList>
    </citation>
    <scope>NUCLEOTIDE SEQUENCE [LARGE SCALE GENOMIC DNA]</scope>
    <source>
        <strain evidence="1 2">S4</strain>
    </source>
</reference>
<evidence type="ECO:0000313" key="1">
    <source>
        <dbReference type="EMBL" id="ORX76452.1"/>
    </source>
</evidence>
<name>A0A1Y1WSM5_9FUNG</name>
<dbReference type="Pfam" id="PF12784">
    <property type="entry name" value="PDDEXK_2"/>
    <property type="match status" value="1"/>
</dbReference>
<dbReference type="NCBIfam" id="TIGR01784">
    <property type="entry name" value="T_den_put_tspse"/>
    <property type="match status" value="1"/>
</dbReference>
<keyword evidence="2" id="KW-1185">Reference proteome</keyword>
<dbReference type="EMBL" id="MCFG01000298">
    <property type="protein sequence ID" value="ORX76452.1"/>
    <property type="molecule type" value="Genomic_DNA"/>
</dbReference>
<accession>A0A1Y1WSM5</accession>
<reference evidence="1 2" key="1">
    <citation type="submission" date="2016-08" db="EMBL/GenBank/DDBJ databases">
        <title>A Parts List for Fungal Cellulosomes Revealed by Comparative Genomics.</title>
        <authorList>
            <consortium name="DOE Joint Genome Institute"/>
            <person name="Haitjema C.H."/>
            <person name="Gilmore S.P."/>
            <person name="Henske J.K."/>
            <person name="Solomon K.V."/>
            <person name="De Groot R."/>
            <person name="Kuo A."/>
            <person name="Mondo S.J."/>
            <person name="Salamov A.A."/>
            <person name="Labutti K."/>
            <person name="Zhao Z."/>
            <person name="Chiniquy J."/>
            <person name="Barry K."/>
            <person name="Brewer H.M."/>
            <person name="Purvine S.O."/>
            <person name="Wright A.T."/>
            <person name="Boxma B."/>
            <person name="Van Alen T."/>
            <person name="Hackstein J.H."/>
            <person name="Baker S.E."/>
            <person name="Grigoriev I.V."/>
            <person name="O'Malley M.A."/>
        </authorList>
    </citation>
    <scope>NUCLEOTIDE SEQUENCE [LARGE SCALE GENOMIC DNA]</scope>
    <source>
        <strain evidence="1 2">S4</strain>
    </source>
</reference>
<dbReference type="PANTHER" id="PTHR41317">
    <property type="entry name" value="PD-(D_E)XK NUCLEASE FAMILY TRANSPOSASE"/>
    <property type="match status" value="1"/>
</dbReference>
<dbReference type="PANTHER" id="PTHR41317:SF1">
    <property type="entry name" value="PD-(D_E)XK NUCLEASE FAMILY TRANSPOSASE"/>
    <property type="match status" value="1"/>
</dbReference>
<organism evidence="1 2">
    <name type="scientific">Anaeromyces robustus</name>
    <dbReference type="NCBI Taxonomy" id="1754192"/>
    <lineage>
        <taxon>Eukaryota</taxon>
        <taxon>Fungi</taxon>
        <taxon>Fungi incertae sedis</taxon>
        <taxon>Chytridiomycota</taxon>
        <taxon>Chytridiomycota incertae sedis</taxon>
        <taxon>Neocallimastigomycetes</taxon>
        <taxon>Neocallimastigales</taxon>
        <taxon>Neocallimastigaceae</taxon>
        <taxon>Anaeromyces</taxon>
    </lineage>
</organism>
<protein>
    <submittedName>
        <fullName evidence="1">Uncharacterized protein</fullName>
    </submittedName>
</protein>
<comment type="caution">
    <text evidence="1">The sequence shown here is derived from an EMBL/GenBank/DDBJ whole genome shotgun (WGS) entry which is preliminary data.</text>
</comment>
<dbReference type="OrthoDB" id="2398125at2759"/>
<dbReference type="Proteomes" id="UP000193944">
    <property type="component" value="Unassembled WGS sequence"/>
</dbReference>
<evidence type="ECO:0000313" key="2">
    <source>
        <dbReference type="Proteomes" id="UP000193944"/>
    </source>
</evidence>
<proteinExistence type="predicted"/>
<dbReference type="InterPro" id="IPR010106">
    <property type="entry name" value="RpnA"/>
</dbReference>